<name>A0A1H1TCT2_9ACTN</name>
<feature type="chain" id="PRO_5039573690" evidence="2">
    <location>
        <begin position="34"/>
        <end position="586"/>
    </location>
</feature>
<dbReference type="OrthoDB" id="3225049at2"/>
<dbReference type="PROSITE" id="PS51257">
    <property type="entry name" value="PROKAR_LIPOPROTEIN"/>
    <property type="match status" value="1"/>
</dbReference>
<dbReference type="AlphaFoldDB" id="A0A1H1TCT2"/>
<dbReference type="SUPFAM" id="SSF53850">
    <property type="entry name" value="Periplasmic binding protein-like II"/>
    <property type="match status" value="1"/>
</dbReference>
<evidence type="ECO:0000313" key="4">
    <source>
        <dbReference type="Proteomes" id="UP000199103"/>
    </source>
</evidence>
<organism evidence="3 4">
    <name type="scientific">Microlunatus soli</name>
    <dbReference type="NCBI Taxonomy" id="630515"/>
    <lineage>
        <taxon>Bacteria</taxon>
        <taxon>Bacillati</taxon>
        <taxon>Actinomycetota</taxon>
        <taxon>Actinomycetes</taxon>
        <taxon>Propionibacteriales</taxon>
        <taxon>Propionibacteriaceae</taxon>
        <taxon>Microlunatus</taxon>
    </lineage>
</organism>
<dbReference type="PROSITE" id="PS51318">
    <property type="entry name" value="TAT"/>
    <property type="match status" value="1"/>
</dbReference>
<reference evidence="3 4" key="1">
    <citation type="submission" date="2016-10" db="EMBL/GenBank/DDBJ databases">
        <authorList>
            <person name="de Groot N.N."/>
        </authorList>
    </citation>
    <scope>NUCLEOTIDE SEQUENCE [LARGE SCALE GENOMIC DNA]</scope>
    <source>
        <strain evidence="3 4">DSM 21800</strain>
    </source>
</reference>
<evidence type="ECO:0000256" key="1">
    <source>
        <dbReference type="SAM" id="MobiDB-lite"/>
    </source>
</evidence>
<evidence type="ECO:0000256" key="2">
    <source>
        <dbReference type="SAM" id="SignalP"/>
    </source>
</evidence>
<evidence type="ECO:0000313" key="3">
    <source>
        <dbReference type="EMBL" id="SDS58077.1"/>
    </source>
</evidence>
<dbReference type="EMBL" id="LT629772">
    <property type="protein sequence ID" value="SDS58077.1"/>
    <property type="molecule type" value="Genomic_DNA"/>
</dbReference>
<keyword evidence="2" id="KW-0732">Signal</keyword>
<feature type="region of interest" description="Disordered" evidence="1">
    <location>
        <begin position="33"/>
        <end position="77"/>
    </location>
</feature>
<dbReference type="STRING" id="630515.SAMN04489812_2348"/>
<dbReference type="RefSeq" id="WP_091524772.1">
    <property type="nucleotide sequence ID" value="NZ_LT629772.1"/>
</dbReference>
<feature type="signal peptide" evidence="2">
    <location>
        <begin position="1"/>
        <end position="33"/>
    </location>
</feature>
<keyword evidence="4" id="KW-1185">Reference proteome</keyword>
<accession>A0A1H1TCT2</accession>
<gene>
    <name evidence="3" type="ORF">SAMN04489812_2348</name>
</gene>
<protein>
    <submittedName>
        <fullName evidence="3">Carbohydrate ABC transporter substrate-binding protein, CUT1 family</fullName>
    </submittedName>
</protein>
<dbReference type="Gene3D" id="3.40.190.10">
    <property type="entry name" value="Periplasmic binding protein-like II"/>
    <property type="match status" value="2"/>
</dbReference>
<dbReference type="InterPro" id="IPR006311">
    <property type="entry name" value="TAT_signal"/>
</dbReference>
<dbReference type="Proteomes" id="UP000199103">
    <property type="component" value="Chromosome I"/>
</dbReference>
<proteinExistence type="predicted"/>
<sequence length="586" mass="64886">MTGRSNEKLRLSRRALLAAGAAGAAAFGTPLLAGCDSSGGGSGPKGSKPTIPPMELGPEVKGPVFKSGYVGPRAREKKPFGDGKKTFRIVVPQDSQTVGDWNKNKTTAWFEERTGVKVKFEAVLITNPNGGDDMTKINAMLSGGDLPDAFMGVPFTTAQVSLYGQQGLFQPLDDLIATYAPETRQAMKDYPDLRALKASNDGKLYQMPGVNDCYHCRSSNGRAWISQTYLDKVGAKMPTTTEELRQVLLEFKGKNPSGKSGFVPFASGVNNALDPFFMQPFLYTPGGDQNGGWMRLNNGKVEFTPNLPEWREALKYLRQLGDDGVLTAQNFSMSDTELQTAGNKGMIGFARAYWWGSFFNPVTLEKDAPWRDYVAVPPLKGPNGNQVAQWDYYGFSTNGLQITSACKNPEILVQWSDYQMDLESIMWMYDGIKDKNWFWAKEGADGIDGGQALFRDVQWPAPEGQSWNQYATMYRSLDFRGGQQVNPKEPTYEKGLYDAGRLYEPFAQKKEMQLPPVIIPDESAAQVADTATSIQQQVKQGLSQFALGKKDINKDADWQGYVDAFKSMDLQGYLDIYQKAYDSRPK</sequence>